<feature type="region of interest" description="Disordered" evidence="1">
    <location>
        <begin position="289"/>
        <end position="327"/>
    </location>
</feature>
<dbReference type="AlphaFoldDB" id="A0A4Q1BIG9"/>
<accession>A0A4Q1BIG9</accession>
<gene>
    <name evidence="2" type="ORF">M231_05320</name>
</gene>
<name>A0A4Q1BIG9_TREME</name>
<dbReference type="Proteomes" id="UP000289152">
    <property type="component" value="Unassembled WGS sequence"/>
</dbReference>
<evidence type="ECO:0000256" key="1">
    <source>
        <dbReference type="SAM" id="MobiDB-lite"/>
    </source>
</evidence>
<sequence length="327" mass="36738">MSSPSPSSSSKNSRTRNESYSPDAKLQKTRYATYRSLVRDLGIKIQGGLAERLLPPALHQGEEADLQGHTNGPEEAAKDFSTLWPDLPEDDPPGVSLEDTIVDFASAYIRRKGLLLPNRPTPTDPEDENENAPYDTVGQEHGRKGRPKKQCESSRLYDEALQDVDEPPLPPEMVRRVVERLDKTLVGLAVIRPAQVGSMRRRLKTLGWEDVLRGSLLVEQDPTQAHIRLREMYPHSADPDGIPMDPGLLSHRRKTIANAMTARTLTVVDIFQPVRPPKKMKIPHISAEELARRQEQTQTTLTSPRKEKSGTKRKRGRPPGVRKQYAF</sequence>
<dbReference type="EMBL" id="SDIL01000069">
    <property type="protein sequence ID" value="RXK37420.1"/>
    <property type="molecule type" value="Genomic_DNA"/>
</dbReference>
<feature type="region of interest" description="Disordered" evidence="1">
    <location>
        <begin position="1"/>
        <end position="27"/>
    </location>
</feature>
<evidence type="ECO:0008006" key="4">
    <source>
        <dbReference type="Google" id="ProtNLM"/>
    </source>
</evidence>
<dbReference type="OrthoDB" id="2564480at2759"/>
<evidence type="ECO:0000313" key="3">
    <source>
        <dbReference type="Proteomes" id="UP000289152"/>
    </source>
</evidence>
<feature type="region of interest" description="Disordered" evidence="1">
    <location>
        <begin position="56"/>
        <end position="77"/>
    </location>
</feature>
<organism evidence="2 3">
    <name type="scientific">Tremella mesenterica</name>
    <name type="common">Jelly fungus</name>
    <dbReference type="NCBI Taxonomy" id="5217"/>
    <lineage>
        <taxon>Eukaryota</taxon>
        <taxon>Fungi</taxon>
        <taxon>Dikarya</taxon>
        <taxon>Basidiomycota</taxon>
        <taxon>Agaricomycotina</taxon>
        <taxon>Tremellomycetes</taxon>
        <taxon>Tremellales</taxon>
        <taxon>Tremellaceae</taxon>
        <taxon>Tremella</taxon>
    </lineage>
</organism>
<proteinExistence type="predicted"/>
<feature type="compositionally biased region" description="Low complexity" evidence="1">
    <location>
        <begin position="318"/>
        <end position="327"/>
    </location>
</feature>
<reference evidence="2 3" key="1">
    <citation type="submission" date="2016-06" db="EMBL/GenBank/DDBJ databases">
        <title>Evolution of pathogenesis and genome organization in the Tremellales.</title>
        <authorList>
            <person name="Cuomo C."/>
            <person name="Litvintseva A."/>
            <person name="Heitman J."/>
            <person name="Chen Y."/>
            <person name="Sun S."/>
            <person name="Springer D."/>
            <person name="Dromer F."/>
            <person name="Young S."/>
            <person name="Zeng Q."/>
            <person name="Chapman S."/>
            <person name="Gujja S."/>
            <person name="Saif S."/>
            <person name="Birren B."/>
        </authorList>
    </citation>
    <scope>NUCLEOTIDE SEQUENCE [LARGE SCALE GENOMIC DNA]</scope>
    <source>
        <strain evidence="2 3">ATCC 28783</strain>
    </source>
</reference>
<dbReference type="VEuPathDB" id="FungiDB:TREMEDRAFT_66542"/>
<feature type="region of interest" description="Disordered" evidence="1">
    <location>
        <begin position="115"/>
        <end position="154"/>
    </location>
</feature>
<comment type="caution">
    <text evidence="2">The sequence shown here is derived from an EMBL/GenBank/DDBJ whole genome shotgun (WGS) entry which is preliminary data.</text>
</comment>
<dbReference type="InParanoid" id="A0A4Q1BIG9"/>
<keyword evidence="3" id="KW-1185">Reference proteome</keyword>
<protein>
    <recommendedName>
        <fullName evidence="4">Rrn9 domain-containing protein</fullName>
    </recommendedName>
</protein>
<feature type="compositionally biased region" description="Low complexity" evidence="1">
    <location>
        <begin position="1"/>
        <end position="10"/>
    </location>
</feature>
<evidence type="ECO:0000313" key="2">
    <source>
        <dbReference type="EMBL" id="RXK37420.1"/>
    </source>
</evidence>